<accession>E6U160</accession>
<dbReference type="SUPFAM" id="SSF161219">
    <property type="entry name" value="CHY zinc finger-like"/>
    <property type="match status" value="1"/>
</dbReference>
<dbReference type="eggNOG" id="COG4357">
    <property type="taxonomic scope" value="Bacteria"/>
</dbReference>
<organism evidence="5 6">
    <name type="scientific">Evansella cellulosilytica (strain ATCC 21833 / DSM 2522 / FERM P-1141 / JCM 9156 / N-4)</name>
    <name type="common">Bacillus cellulosilyticus</name>
    <dbReference type="NCBI Taxonomy" id="649639"/>
    <lineage>
        <taxon>Bacteria</taxon>
        <taxon>Bacillati</taxon>
        <taxon>Bacillota</taxon>
        <taxon>Bacilli</taxon>
        <taxon>Bacillales</taxon>
        <taxon>Bacillaceae</taxon>
        <taxon>Evansella</taxon>
    </lineage>
</organism>
<dbReference type="STRING" id="649639.Bcell_3264"/>
<dbReference type="OrthoDB" id="882119at2"/>
<dbReference type="RefSeq" id="WP_013489837.1">
    <property type="nucleotide sequence ID" value="NC_014829.1"/>
</dbReference>
<protein>
    <recommendedName>
        <fullName evidence="4">CHY-type domain-containing protein</fullName>
    </recommendedName>
</protein>
<dbReference type="InterPro" id="IPR008913">
    <property type="entry name" value="Znf_CHY"/>
</dbReference>
<dbReference type="PANTHER" id="PTHR28082">
    <property type="entry name" value="ZINC FINGER PROTEIN"/>
    <property type="match status" value="1"/>
</dbReference>
<evidence type="ECO:0000313" key="6">
    <source>
        <dbReference type="Proteomes" id="UP000001401"/>
    </source>
</evidence>
<keyword evidence="6" id="KW-1185">Reference proteome</keyword>
<dbReference type="InterPro" id="IPR037274">
    <property type="entry name" value="Znf_CHY_sf"/>
</dbReference>
<dbReference type="InterPro" id="IPR016694">
    <property type="entry name" value="UCP017292"/>
</dbReference>
<sequence length="105" mass="12682">MKIYGFPVDEQGRCKHYYGQNDIVSIKFKCCRKYYPCYKCHKEAAKHHTELWRKEEFHKKAILCGECKHEISIESYLRNGKCHHCTAFFNPHCSKHYHLYFDSTE</sequence>
<dbReference type="EMBL" id="CP002394">
    <property type="protein sequence ID" value="ADU31506.1"/>
    <property type="molecule type" value="Genomic_DNA"/>
</dbReference>
<proteinExistence type="predicted"/>
<evidence type="ECO:0000256" key="1">
    <source>
        <dbReference type="ARBA" id="ARBA00022723"/>
    </source>
</evidence>
<dbReference type="PIRSF" id="PIRSF017292">
    <property type="entry name" value="UCP017292_Znf_CHY"/>
    <property type="match status" value="1"/>
</dbReference>
<evidence type="ECO:0000256" key="3">
    <source>
        <dbReference type="ARBA" id="ARBA00022833"/>
    </source>
</evidence>
<dbReference type="GO" id="GO:0045041">
    <property type="term" value="P:protein import into mitochondrial intermembrane space"/>
    <property type="evidence" value="ECO:0007669"/>
    <property type="project" value="TreeGrafter"/>
</dbReference>
<dbReference type="PANTHER" id="PTHR28082:SF1">
    <property type="entry name" value="HELPER OF TIM PROTEIN 13"/>
    <property type="match status" value="1"/>
</dbReference>
<keyword evidence="2" id="KW-0863">Zinc-finger</keyword>
<dbReference type="KEGG" id="bco:Bcell_3264"/>
<keyword evidence="1" id="KW-0479">Metal-binding</keyword>
<dbReference type="HOGENOM" id="CLU_143932_0_0_9"/>
<feature type="domain" description="CHY-type" evidence="4">
    <location>
        <begin position="7"/>
        <end position="87"/>
    </location>
</feature>
<evidence type="ECO:0000256" key="2">
    <source>
        <dbReference type="ARBA" id="ARBA00022771"/>
    </source>
</evidence>
<dbReference type="GO" id="GO:0008270">
    <property type="term" value="F:zinc ion binding"/>
    <property type="evidence" value="ECO:0007669"/>
    <property type="project" value="UniProtKB-KW"/>
</dbReference>
<dbReference type="Pfam" id="PF05495">
    <property type="entry name" value="zf-CHY"/>
    <property type="match status" value="1"/>
</dbReference>
<dbReference type="AlphaFoldDB" id="E6U160"/>
<keyword evidence="3" id="KW-0862">Zinc</keyword>
<dbReference type="PROSITE" id="PS51266">
    <property type="entry name" value="ZF_CHY"/>
    <property type="match status" value="1"/>
</dbReference>
<gene>
    <name evidence="5" type="ordered locus">Bcell_3264</name>
</gene>
<name>E6U160_EVAC2</name>
<reference evidence="5" key="1">
    <citation type="submission" date="2010-12" db="EMBL/GenBank/DDBJ databases">
        <title>Complete sequence of Bacillus cellulosilyticus DSM 2522.</title>
        <authorList>
            <consortium name="US DOE Joint Genome Institute"/>
            <person name="Lucas S."/>
            <person name="Copeland A."/>
            <person name="Lapidus A."/>
            <person name="Cheng J.-F."/>
            <person name="Bruce D."/>
            <person name="Goodwin L."/>
            <person name="Pitluck S."/>
            <person name="Chertkov O."/>
            <person name="Detter J.C."/>
            <person name="Han C."/>
            <person name="Tapia R."/>
            <person name="Land M."/>
            <person name="Hauser L."/>
            <person name="Jeffries C."/>
            <person name="Kyrpides N."/>
            <person name="Ivanova N."/>
            <person name="Mikhailova N."/>
            <person name="Brumm P."/>
            <person name="Mead D."/>
            <person name="Woyke T."/>
        </authorList>
    </citation>
    <scope>NUCLEOTIDE SEQUENCE [LARGE SCALE GENOMIC DNA]</scope>
    <source>
        <strain evidence="5">DSM 2522</strain>
    </source>
</reference>
<evidence type="ECO:0000259" key="4">
    <source>
        <dbReference type="PROSITE" id="PS51266"/>
    </source>
</evidence>
<dbReference type="InterPro" id="IPR052604">
    <property type="entry name" value="Mito_Tim_assembly_helper"/>
</dbReference>
<evidence type="ECO:0000313" key="5">
    <source>
        <dbReference type="EMBL" id="ADU31506.1"/>
    </source>
</evidence>
<dbReference type="Proteomes" id="UP000001401">
    <property type="component" value="Chromosome"/>
</dbReference>